<dbReference type="InterPro" id="IPR013324">
    <property type="entry name" value="RNA_pol_sigma_r3/r4-like"/>
</dbReference>
<dbReference type="InterPro" id="IPR007630">
    <property type="entry name" value="RNA_pol_sigma70_r4"/>
</dbReference>
<dbReference type="PRINTS" id="PR00046">
    <property type="entry name" value="SIGMA70FCT"/>
</dbReference>
<dbReference type="GO" id="GO:0016987">
    <property type="term" value="F:sigma factor activity"/>
    <property type="evidence" value="ECO:0007669"/>
    <property type="project" value="UniProtKB-KW"/>
</dbReference>
<dbReference type="Gene3D" id="1.20.120.1810">
    <property type="match status" value="1"/>
</dbReference>
<evidence type="ECO:0000256" key="5">
    <source>
        <dbReference type="ARBA" id="ARBA00023163"/>
    </source>
</evidence>
<dbReference type="PANTHER" id="PTHR30603">
    <property type="entry name" value="RNA POLYMERASE SIGMA FACTOR RPO"/>
    <property type="match status" value="1"/>
</dbReference>
<dbReference type="GO" id="GO:0071482">
    <property type="term" value="P:cellular response to light stimulus"/>
    <property type="evidence" value="ECO:0007669"/>
    <property type="project" value="UniProtKB-ARBA"/>
</dbReference>
<dbReference type="Gene3D" id="1.10.10.10">
    <property type="entry name" value="Winged helix-like DNA-binding domain superfamily/Winged helix DNA-binding domain"/>
    <property type="match status" value="2"/>
</dbReference>
<dbReference type="InterPro" id="IPR007627">
    <property type="entry name" value="RNA_pol_sigma70_r2"/>
</dbReference>
<feature type="domain" description="RNA polymerase sigma-70 region 4" evidence="9">
    <location>
        <begin position="482"/>
        <end position="535"/>
    </location>
</feature>
<evidence type="ECO:0000259" key="8">
    <source>
        <dbReference type="Pfam" id="PF04542"/>
    </source>
</evidence>
<feature type="domain" description="RNA polymerase sigma-70 region 2" evidence="8">
    <location>
        <begin position="316"/>
        <end position="376"/>
    </location>
</feature>
<evidence type="ECO:0000256" key="6">
    <source>
        <dbReference type="SAM" id="MobiDB-lite"/>
    </source>
</evidence>
<evidence type="ECO:0000256" key="2">
    <source>
        <dbReference type="ARBA" id="ARBA00023015"/>
    </source>
</evidence>
<feature type="region of interest" description="Disordered" evidence="6">
    <location>
        <begin position="1"/>
        <end position="24"/>
    </location>
</feature>
<evidence type="ECO:0000313" key="10">
    <source>
        <dbReference type="EMBL" id="AKC88776.1"/>
    </source>
</evidence>
<evidence type="ECO:0000256" key="3">
    <source>
        <dbReference type="ARBA" id="ARBA00023082"/>
    </source>
</evidence>
<dbReference type="AlphaFoldDB" id="A0A0G2SUJ8"/>
<feature type="region of interest" description="Disordered" evidence="6">
    <location>
        <begin position="201"/>
        <end position="234"/>
    </location>
</feature>
<protein>
    <submittedName>
        <fullName evidence="10">Sigma factor</fullName>
    </submittedName>
</protein>
<reference evidence="10" key="1">
    <citation type="journal article" date="2015" name="Plant Cell">
        <title>Coordinated rates of evolution between interacting plastid and nuclear genes in Geraniaceae.</title>
        <authorList>
            <person name="Zhang J."/>
            <person name="Ruhlman T.A."/>
            <person name="Sabir J."/>
            <person name="Blazier J.C."/>
            <person name="Jansen R.K."/>
        </authorList>
    </citation>
    <scope>NUCLEOTIDE SEQUENCE</scope>
</reference>
<evidence type="ECO:0000256" key="1">
    <source>
        <dbReference type="ARBA" id="ARBA00007788"/>
    </source>
</evidence>
<accession>A0A0G2SUJ8</accession>
<dbReference type="SUPFAM" id="SSF88659">
    <property type="entry name" value="Sigma3 and sigma4 domains of RNA polymerase sigma factors"/>
    <property type="match status" value="2"/>
</dbReference>
<dbReference type="PANTHER" id="PTHR30603:SF45">
    <property type="entry name" value="RNA POLYMERASE SIGMA FACTOR SIGF, CHLOROPLASTIC"/>
    <property type="match status" value="1"/>
</dbReference>
<evidence type="ECO:0000259" key="9">
    <source>
        <dbReference type="Pfam" id="PF04545"/>
    </source>
</evidence>
<feature type="domain" description="RNA polymerase sigma-70 region 3" evidence="7">
    <location>
        <begin position="397"/>
        <end position="471"/>
    </location>
</feature>
<sequence>MEAKSLIASPPPFPPRTHPRSCASSISPATAVTSMPTASLARNFPTSALLQEQRDEYRPLLHIFKEDKTPQVTLDRRHMTTVTSSKEEDPGNSEQLVHDFQLQLSDWPGLNPLLPPPQRHENQSLSSNMQSSTMDTKLMDVELGIALASAKKALLASKQAVMLNEGSAAFEDDVNSSLSHSLGSTSSAKLLLGVTVRSTRLEERRSKKRRVPKAVVHEGDTSRRGKAKRKRKEDFSIKDPFQSLLSSNKTKLLTAEEELQLIAQIEYLRKIEEVRSRLESHFGREPTMAEWSKEVGVSSRILQSQIHSGYSSREKLISANIGLVVYVAKPYLTSSVTLEELFLAGYMGLMKSVERFKPQAGCRFSTYAYWWIRQAVRLAMLEITTINRLPSHIHALLGKIWKAKRSYGEEGNYNPSNEELAKRVNIPVDKLQKVLLYARKPISMERNVWGDDGGVTFHDITEDPTVESPEKELMRLHLKNLVLRTLNPRERQIIWLRFGIQGGRPHTLSEIGKKFGITQERVRILEMESMQKIKERVHSEGLDAYKHMFF</sequence>
<comment type="similarity">
    <text evidence="1">Belongs to the sigma-70 factor family.</text>
</comment>
<keyword evidence="2" id="KW-0805">Transcription regulation</keyword>
<keyword evidence="4" id="KW-0238">DNA-binding</keyword>
<keyword evidence="3" id="KW-0731">Sigma factor</keyword>
<dbReference type="GO" id="GO:0006352">
    <property type="term" value="P:DNA-templated transcription initiation"/>
    <property type="evidence" value="ECO:0007669"/>
    <property type="project" value="InterPro"/>
</dbReference>
<dbReference type="InterPro" id="IPR050239">
    <property type="entry name" value="Sigma-70_RNA_pol_init_factors"/>
</dbReference>
<evidence type="ECO:0000256" key="4">
    <source>
        <dbReference type="ARBA" id="ARBA00023125"/>
    </source>
</evidence>
<dbReference type="InterPro" id="IPR007624">
    <property type="entry name" value="RNA_pol_sigma70_r3"/>
</dbReference>
<evidence type="ECO:0000259" key="7">
    <source>
        <dbReference type="Pfam" id="PF04539"/>
    </source>
</evidence>
<dbReference type="CDD" id="cd06171">
    <property type="entry name" value="Sigma70_r4"/>
    <property type="match status" value="1"/>
</dbReference>
<dbReference type="SUPFAM" id="SSF88946">
    <property type="entry name" value="Sigma2 domain of RNA polymerase sigma factors"/>
    <property type="match status" value="1"/>
</dbReference>
<dbReference type="InterPro" id="IPR036388">
    <property type="entry name" value="WH-like_DNA-bd_sf"/>
</dbReference>
<dbReference type="NCBIfam" id="TIGR02937">
    <property type="entry name" value="sigma70-ECF"/>
    <property type="match status" value="1"/>
</dbReference>
<dbReference type="EMBL" id="KJ917007">
    <property type="protein sequence ID" value="AKC88776.1"/>
    <property type="molecule type" value="mRNA"/>
</dbReference>
<dbReference type="GO" id="GO:0003677">
    <property type="term" value="F:DNA binding"/>
    <property type="evidence" value="ECO:0007669"/>
    <property type="project" value="UniProtKB-KW"/>
</dbReference>
<dbReference type="InterPro" id="IPR000943">
    <property type="entry name" value="RNA_pol_sigma70"/>
</dbReference>
<dbReference type="Pfam" id="PF04542">
    <property type="entry name" value="Sigma70_r2"/>
    <property type="match status" value="1"/>
</dbReference>
<dbReference type="InterPro" id="IPR014284">
    <property type="entry name" value="RNA_pol_sigma-70_dom"/>
</dbReference>
<proteinExistence type="evidence at transcript level"/>
<dbReference type="Pfam" id="PF04545">
    <property type="entry name" value="Sigma70_r4"/>
    <property type="match status" value="1"/>
</dbReference>
<name>A0A0G2SUJ8_9ROSI</name>
<gene>
    <name evidence="10" type="primary">sig6</name>
</gene>
<dbReference type="Pfam" id="PF04539">
    <property type="entry name" value="Sigma70_r3"/>
    <property type="match status" value="1"/>
</dbReference>
<keyword evidence="5" id="KW-0804">Transcription</keyword>
<dbReference type="InterPro" id="IPR013325">
    <property type="entry name" value="RNA_pol_sigma_r2"/>
</dbReference>
<organism evidence="10">
    <name type="scientific">Monsonia marlothii</name>
    <dbReference type="NCBI Taxonomy" id="163685"/>
    <lineage>
        <taxon>Eukaryota</taxon>
        <taxon>Viridiplantae</taxon>
        <taxon>Streptophyta</taxon>
        <taxon>Embryophyta</taxon>
        <taxon>Tracheophyta</taxon>
        <taxon>Spermatophyta</taxon>
        <taxon>Magnoliopsida</taxon>
        <taxon>eudicotyledons</taxon>
        <taxon>Gunneridae</taxon>
        <taxon>Pentapetalae</taxon>
        <taxon>rosids</taxon>
        <taxon>malvids</taxon>
        <taxon>Geraniales</taxon>
        <taxon>Geraniaceae</taxon>
        <taxon>Monsonia</taxon>
    </lineage>
</organism>